<protein>
    <submittedName>
        <fullName evidence="7">TetR/AcrR family transcriptional regulator</fullName>
    </submittedName>
</protein>
<dbReference type="InterPro" id="IPR036271">
    <property type="entry name" value="Tet_transcr_reg_TetR-rel_C_sf"/>
</dbReference>
<dbReference type="PANTHER" id="PTHR30055:SF234">
    <property type="entry name" value="HTH-TYPE TRANSCRIPTIONAL REGULATOR BETI"/>
    <property type="match status" value="1"/>
</dbReference>
<evidence type="ECO:0000256" key="4">
    <source>
        <dbReference type="PROSITE-ProRule" id="PRU00335"/>
    </source>
</evidence>
<comment type="caution">
    <text evidence="7">The sequence shown here is derived from an EMBL/GenBank/DDBJ whole genome shotgun (WGS) entry which is preliminary data.</text>
</comment>
<keyword evidence="3" id="KW-0804">Transcription</keyword>
<dbReference type="RefSeq" id="WP_116470884.1">
    <property type="nucleotide sequence ID" value="NZ_QENQ01000001.1"/>
</dbReference>
<sequence>MDRAESDKRPDKRRRRQGRPADGDAAVGRDAVLAAATALLRELPPAQVTIAAVARTAGVDPALVRYYFGSREALLLEVVQQLAEAHQPDLLASDPADALEEFIHRTFRFTRSARYMQRLMVEELSGARSAEVREKLRAWNRGPIDFYEALRTQDAGKLLADFNPLFLHLAVIGIADFFVSGQQLVALLAPEGDDLAQLARDYERFVVSLIIDGLRKRQSDSTSMTGS</sequence>
<feature type="domain" description="HTH tetR-type" evidence="6">
    <location>
        <begin position="26"/>
        <end position="86"/>
    </location>
</feature>
<dbReference type="Gene3D" id="1.10.357.10">
    <property type="entry name" value="Tetracycline Repressor, domain 2"/>
    <property type="match status" value="1"/>
</dbReference>
<dbReference type="PROSITE" id="PS50977">
    <property type="entry name" value="HTH_TETR_2"/>
    <property type="match status" value="1"/>
</dbReference>
<dbReference type="OrthoDB" id="2356263at2"/>
<feature type="DNA-binding region" description="H-T-H motif" evidence="4">
    <location>
        <begin position="49"/>
        <end position="68"/>
    </location>
</feature>
<keyword evidence="2 4" id="KW-0238">DNA-binding</keyword>
<dbReference type="SUPFAM" id="SSF48498">
    <property type="entry name" value="Tetracyclin repressor-like, C-terminal domain"/>
    <property type="match status" value="1"/>
</dbReference>
<reference evidence="7 8" key="1">
    <citation type="submission" date="2018-05" db="EMBL/GenBank/DDBJ databases">
        <title>Description of Sphingomonas pokkalii sp nov, isolated from the rhizosphere of saline tolerant pokkali rice and its draft genome analysis.</title>
        <authorList>
            <person name="Menon R."/>
            <person name="Kumari S."/>
            <person name="Rameshkumar N."/>
        </authorList>
    </citation>
    <scope>NUCLEOTIDE SEQUENCE [LARGE SCALE GENOMIC DNA]</scope>
    <source>
        <strain evidence="7 8">L3B27</strain>
    </source>
</reference>
<evidence type="ECO:0000256" key="2">
    <source>
        <dbReference type="ARBA" id="ARBA00023125"/>
    </source>
</evidence>
<evidence type="ECO:0000256" key="5">
    <source>
        <dbReference type="SAM" id="MobiDB-lite"/>
    </source>
</evidence>
<organism evidence="7 8">
    <name type="scientific">Sphingomonas pokkalii</name>
    <dbReference type="NCBI Taxonomy" id="2175090"/>
    <lineage>
        <taxon>Bacteria</taxon>
        <taxon>Pseudomonadati</taxon>
        <taxon>Pseudomonadota</taxon>
        <taxon>Alphaproteobacteria</taxon>
        <taxon>Sphingomonadales</taxon>
        <taxon>Sphingomonadaceae</taxon>
        <taxon>Sphingomonas</taxon>
    </lineage>
</organism>
<dbReference type="AlphaFoldDB" id="A0A2U0SJJ9"/>
<dbReference type="InterPro" id="IPR050109">
    <property type="entry name" value="HTH-type_TetR-like_transc_reg"/>
</dbReference>
<gene>
    <name evidence="7" type="ORF">DD559_12225</name>
</gene>
<dbReference type="PANTHER" id="PTHR30055">
    <property type="entry name" value="HTH-TYPE TRANSCRIPTIONAL REGULATOR RUTR"/>
    <property type="match status" value="1"/>
</dbReference>
<dbReference type="InterPro" id="IPR041474">
    <property type="entry name" value="NicS_C"/>
</dbReference>
<evidence type="ECO:0000256" key="3">
    <source>
        <dbReference type="ARBA" id="ARBA00023163"/>
    </source>
</evidence>
<dbReference type="InterPro" id="IPR001647">
    <property type="entry name" value="HTH_TetR"/>
</dbReference>
<feature type="compositionally biased region" description="Basic and acidic residues" evidence="5">
    <location>
        <begin position="1"/>
        <end position="10"/>
    </location>
</feature>
<evidence type="ECO:0000313" key="8">
    <source>
        <dbReference type="Proteomes" id="UP000245890"/>
    </source>
</evidence>
<keyword evidence="8" id="KW-1185">Reference proteome</keyword>
<dbReference type="Pfam" id="PF17938">
    <property type="entry name" value="TetR_C_29"/>
    <property type="match status" value="1"/>
</dbReference>
<keyword evidence="1" id="KW-0805">Transcription regulation</keyword>
<dbReference type="GO" id="GO:0003700">
    <property type="term" value="F:DNA-binding transcription factor activity"/>
    <property type="evidence" value="ECO:0007669"/>
    <property type="project" value="TreeGrafter"/>
</dbReference>
<feature type="region of interest" description="Disordered" evidence="5">
    <location>
        <begin position="1"/>
        <end position="26"/>
    </location>
</feature>
<dbReference type="InterPro" id="IPR009057">
    <property type="entry name" value="Homeodomain-like_sf"/>
</dbReference>
<name>A0A2U0SJJ9_9SPHN</name>
<dbReference type="Proteomes" id="UP000245890">
    <property type="component" value="Unassembled WGS sequence"/>
</dbReference>
<evidence type="ECO:0000256" key="1">
    <source>
        <dbReference type="ARBA" id="ARBA00023015"/>
    </source>
</evidence>
<evidence type="ECO:0000313" key="7">
    <source>
        <dbReference type="EMBL" id="PVX31502.1"/>
    </source>
</evidence>
<dbReference type="EMBL" id="QENQ01000001">
    <property type="protein sequence ID" value="PVX31502.1"/>
    <property type="molecule type" value="Genomic_DNA"/>
</dbReference>
<dbReference type="GO" id="GO:0000976">
    <property type="term" value="F:transcription cis-regulatory region binding"/>
    <property type="evidence" value="ECO:0007669"/>
    <property type="project" value="TreeGrafter"/>
</dbReference>
<evidence type="ECO:0000259" key="6">
    <source>
        <dbReference type="PROSITE" id="PS50977"/>
    </source>
</evidence>
<accession>A0A2U0SJJ9</accession>
<dbReference type="SUPFAM" id="SSF46689">
    <property type="entry name" value="Homeodomain-like"/>
    <property type="match status" value="1"/>
</dbReference>
<proteinExistence type="predicted"/>
<dbReference type="Pfam" id="PF00440">
    <property type="entry name" value="TetR_N"/>
    <property type="match status" value="1"/>
</dbReference>